<name>A0ACC0Q572_RHOML</name>
<accession>A0ACC0Q572</accession>
<dbReference type="EMBL" id="CM046388">
    <property type="protein sequence ID" value="KAI8573153.1"/>
    <property type="molecule type" value="Genomic_DNA"/>
</dbReference>
<evidence type="ECO:0000313" key="1">
    <source>
        <dbReference type="EMBL" id="KAI8573153.1"/>
    </source>
</evidence>
<comment type="caution">
    <text evidence="1">The sequence shown here is derived from an EMBL/GenBank/DDBJ whole genome shotgun (WGS) entry which is preliminary data.</text>
</comment>
<sequence>MIEMKSEESVYTLKVLKISIFMYQKDLKLGVKVSERQFELLAIGSHENRCEGLTNSKADKKDKPLPSHSSVKQWLSYMVKGLTVAKEGVNINGEDLCFPEEDPSCLKPFQLCKE</sequence>
<proteinExistence type="predicted"/>
<gene>
    <name evidence="1" type="ORF">RHMOL_Rhmol01G0256700</name>
</gene>
<evidence type="ECO:0000313" key="2">
    <source>
        <dbReference type="Proteomes" id="UP001062846"/>
    </source>
</evidence>
<reference evidence="1" key="1">
    <citation type="submission" date="2022-02" db="EMBL/GenBank/DDBJ databases">
        <title>Plant Genome Project.</title>
        <authorList>
            <person name="Zhang R.-G."/>
        </authorList>
    </citation>
    <scope>NUCLEOTIDE SEQUENCE</scope>
    <source>
        <strain evidence="1">AT1</strain>
    </source>
</reference>
<organism evidence="1 2">
    <name type="scientific">Rhododendron molle</name>
    <name type="common">Chinese azalea</name>
    <name type="synonym">Azalea mollis</name>
    <dbReference type="NCBI Taxonomy" id="49168"/>
    <lineage>
        <taxon>Eukaryota</taxon>
        <taxon>Viridiplantae</taxon>
        <taxon>Streptophyta</taxon>
        <taxon>Embryophyta</taxon>
        <taxon>Tracheophyta</taxon>
        <taxon>Spermatophyta</taxon>
        <taxon>Magnoliopsida</taxon>
        <taxon>eudicotyledons</taxon>
        <taxon>Gunneridae</taxon>
        <taxon>Pentapetalae</taxon>
        <taxon>asterids</taxon>
        <taxon>Ericales</taxon>
        <taxon>Ericaceae</taxon>
        <taxon>Ericoideae</taxon>
        <taxon>Rhodoreae</taxon>
        <taxon>Rhododendron</taxon>
    </lineage>
</organism>
<keyword evidence="2" id="KW-1185">Reference proteome</keyword>
<dbReference type="Proteomes" id="UP001062846">
    <property type="component" value="Chromosome 1"/>
</dbReference>
<protein>
    <submittedName>
        <fullName evidence="1">Uncharacterized protein</fullName>
    </submittedName>
</protein>